<reference evidence="1" key="1">
    <citation type="journal article" date="2019" name="Sci. Rep.">
        <title>Draft genome of Tanacetum cinerariifolium, the natural source of mosquito coil.</title>
        <authorList>
            <person name="Yamashiro T."/>
            <person name="Shiraishi A."/>
            <person name="Satake H."/>
            <person name="Nakayama K."/>
        </authorList>
    </citation>
    <scope>NUCLEOTIDE SEQUENCE</scope>
</reference>
<keyword evidence="1" id="KW-0675">Receptor</keyword>
<dbReference type="InterPro" id="IPR050994">
    <property type="entry name" value="At_inactive_RLKs"/>
</dbReference>
<evidence type="ECO:0000313" key="1">
    <source>
        <dbReference type="EMBL" id="GFD31708.1"/>
    </source>
</evidence>
<accession>A0A699VD62</accession>
<dbReference type="AlphaFoldDB" id="A0A699VD62"/>
<keyword evidence="1" id="KW-0808">Transferase</keyword>
<keyword evidence="1" id="KW-0418">Kinase</keyword>
<feature type="non-terminal residue" evidence="1">
    <location>
        <position position="1"/>
    </location>
</feature>
<name>A0A699VD62_TANCI</name>
<proteinExistence type="predicted"/>
<dbReference type="EMBL" id="BKCJ011416697">
    <property type="protein sequence ID" value="GFD31708.1"/>
    <property type="molecule type" value="Genomic_DNA"/>
</dbReference>
<dbReference type="Gene3D" id="1.10.510.10">
    <property type="entry name" value="Transferase(Phosphotransferase) domain 1"/>
    <property type="match status" value="1"/>
</dbReference>
<dbReference type="PANTHER" id="PTHR48010:SF1">
    <property type="entry name" value="PROTEIN KINASE DOMAIN-CONTAINING PROTEIN"/>
    <property type="match status" value="1"/>
</dbReference>
<protein>
    <submittedName>
        <fullName evidence="1">Probable inactive receptor kinase At4g23740</fullName>
    </submittedName>
</protein>
<sequence>GVSVARREFEQQMEIVGRTRHDNVVPLWAYYYSKDEKLMVYDYYGQGSVSSMLHAKRGSNRIPLDWDSRH</sequence>
<dbReference type="GO" id="GO:0016301">
    <property type="term" value="F:kinase activity"/>
    <property type="evidence" value="ECO:0007669"/>
    <property type="project" value="UniProtKB-KW"/>
</dbReference>
<gene>
    <name evidence="1" type="ORF">Tci_903677</name>
</gene>
<dbReference type="PANTHER" id="PTHR48010">
    <property type="entry name" value="OS05G0588300 PROTEIN"/>
    <property type="match status" value="1"/>
</dbReference>
<dbReference type="InterPro" id="IPR011009">
    <property type="entry name" value="Kinase-like_dom_sf"/>
</dbReference>
<comment type="caution">
    <text evidence="1">The sequence shown here is derived from an EMBL/GenBank/DDBJ whole genome shotgun (WGS) entry which is preliminary data.</text>
</comment>
<organism evidence="1">
    <name type="scientific">Tanacetum cinerariifolium</name>
    <name type="common">Dalmatian daisy</name>
    <name type="synonym">Chrysanthemum cinerariifolium</name>
    <dbReference type="NCBI Taxonomy" id="118510"/>
    <lineage>
        <taxon>Eukaryota</taxon>
        <taxon>Viridiplantae</taxon>
        <taxon>Streptophyta</taxon>
        <taxon>Embryophyta</taxon>
        <taxon>Tracheophyta</taxon>
        <taxon>Spermatophyta</taxon>
        <taxon>Magnoliopsida</taxon>
        <taxon>eudicotyledons</taxon>
        <taxon>Gunneridae</taxon>
        <taxon>Pentapetalae</taxon>
        <taxon>asterids</taxon>
        <taxon>campanulids</taxon>
        <taxon>Asterales</taxon>
        <taxon>Asteraceae</taxon>
        <taxon>Asteroideae</taxon>
        <taxon>Anthemideae</taxon>
        <taxon>Anthemidinae</taxon>
        <taxon>Tanacetum</taxon>
    </lineage>
</organism>
<dbReference type="SUPFAM" id="SSF56112">
    <property type="entry name" value="Protein kinase-like (PK-like)"/>
    <property type="match status" value="1"/>
</dbReference>